<dbReference type="InterPro" id="IPR045265">
    <property type="entry name" value="AIR12_DOMON"/>
</dbReference>
<evidence type="ECO:0000256" key="1">
    <source>
        <dbReference type="ARBA" id="ARBA00004370"/>
    </source>
</evidence>
<name>A0A835M597_9MAGN</name>
<dbReference type="CDD" id="cd09629">
    <property type="entry name" value="DOMON_CIL1_like"/>
    <property type="match status" value="1"/>
</dbReference>
<feature type="domain" description="DOMON" evidence="6">
    <location>
        <begin position="46"/>
        <end position="159"/>
    </location>
</feature>
<feature type="chain" id="PRO_5032424082" description="DOMON domain-containing protein" evidence="5">
    <location>
        <begin position="24"/>
        <end position="197"/>
    </location>
</feature>
<keyword evidence="2" id="KW-0813">Transport</keyword>
<keyword evidence="4" id="KW-0472">Membrane</keyword>
<keyword evidence="8" id="KW-1185">Reference proteome</keyword>
<gene>
    <name evidence="7" type="ORF">IFM89_027781</name>
</gene>
<evidence type="ECO:0000256" key="2">
    <source>
        <dbReference type="ARBA" id="ARBA00022448"/>
    </source>
</evidence>
<evidence type="ECO:0000256" key="5">
    <source>
        <dbReference type="SAM" id="SignalP"/>
    </source>
</evidence>
<dbReference type="AlphaFoldDB" id="A0A835M597"/>
<dbReference type="Proteomes" id="UP000631114">
    <property type="component" value="Unassembled WGS sequence"/>
</dbReference>
<reference evidence="7 8" key="1">
    <citation type="submission" date="2020-10" db="EMBL/GenBank/DDBJ databases">
        <title>The Coptis chinensis genome and diversification of protoberbering-type alkaloids.</title>
        <authorList>
            <person name="Wang B."/>
            <person name="Shu S."/>
            <person name="Song C."/>
            <person name="Liu Y."/>
        </authorList>
    </citation>
    <scope>NUCLEOTIDE SEQUENCE [LARGE SCALE GENOMIC DNA]</scope>
    <source>
        <strain evidence="7">HL-2020</strain>
        <tissue evidence="7">Leaf</tissue>
    </source>
</reference>
<evidence type="ECO:0000313" key="7">
    <source>
        <dbReference type="EMBL" id="KAF9611231.1"/>
    </source>
</evidence>
<dbReference type="GO" id="GO:0016020">
    <property type="term" value="C:membrane"/>
    <property type="evidence" value="ECO:0007669"/>
    <property type="project" value="UniProtKB-SubCell"/>
</dbReference>
<accession>A0A835M597</accession>
<dbReference type="PANTHER" id="PTHR23130">
    <property type="entry name" value="CYTOCHROME B561 AND DOMON DOMAIN-CONTAINING PROTEIN"/>
    <property type="match status" value="1"/>
</dbReference>
<dbReference type="EMBL" id="JADFTS010000004">
    <property type="protein sequence ID" value="KAF9611231.1"/>
    <property type="molecule type" value="Genomic_DNA"/>
</dbReference>
<evidence type="ECO:0000256" key="4">
    <source>
        <dbReference type="ARBA" id="ARBA00023136"/>
    </source>
</evidence>
<dbReference type="InterPro" id="IPR005018">
    <property type="entry name" value="DOMON_domain"/>
</dbReference>
<comment type="caution">
    <text evidence="7">The sequence shown here is derived from an EMBL/GenBank/DDBJ whole genome shotgun (WGS) entry which is preliminary data.</text>
</comment>
<dbReference type="PROSITE" id="PS50836">
    <property type="entry name" value="DOMON"/>
    <property type="match status" value="1"/>
</dbReference>
<feature type="signal peptide" evidence="5">
    <location>
        <begin position="1"/>
        <end position="23"/>
    </location>
</feature>
<evidence type="ECO:0000256" key="3">
    <source>
        <dbReference type="ARBA" id="ARBA00022729"/>
    </source>
</evidence>
<evidence type="ECO:0000259" key="6">
    <source>
        <dbReference type="PROSITE" id="PS50836"/>
    </source>
</evidence>
<dbReference type="Pfam" id="PF04526">
    <property type="entry name" value="DUF568"/>
    <property type="match status" value="1"/>
</dbReference>
<proteinExistence type="predicted"/>
<protein>
    <recommendedName>
        <fullName evidence="6">DOMON domain-containing protein</fullName>
    </recommendedName>
</protein>
<comment type="subcellular location">
    <subcellularLocation>
        <location evidence="1">Membrane</location>
    </subcellularLocation>
</comment>
<evidence type="ECO:0000313" key="8">
    <source>
        <dbReference type="Proteomes" id="UP000631114"/>
    </source>
</evidence>
<keyword evidence="3 5" id="KW-0732">Signal</keyword>
<sequence>MAVSSRALSVVYILSSLFALSTCQNCSNFTFSKNRVFNSCIDLPYLDAHLHWNYISSTGRIELAYRASQTPTGWIAWAINLTGYGMPGSQALVAFQNSNGSLIAYPTQIRSYSPSLRPHALSFPVPYIAAEYANNEMIIFAVIGPLANDTTVNHLWQTGSSVSNDIPQIHQTTGPHVQSMGTLDFLSGKGLKLGENV</sequence>
<dbReference type="OrthoDB" id="19261at2759"/>
<organism evidence="7 8">
    <name type="scientific">Coptis chinensis</name>
    <dbReference type="NCBI Taxonomy" id="261450"/>
    <lineage>
        <taxon>Eukaryota</taxon>
        <taxon>Viridiplantae</taxon>
        <taxon>Streptophyta</taxon>
        <taxon>Embryophyta</taxon>
        <taxon>Tracheophyta</taxon>
        <taxon>Spermatophyta</taxon>
        <taxon>Magnoliopsida</taxon>
        <taxon>Ranunculales</taxon>
        <taxon>Ranunculaceae</taxon>
        <taxon>Coptidoideae</taxon>
        <taxon>Coptis</taxon>
    </lineage>
</organism>
<dbReference type="PANTHER" id="PTHR23130:SF159">
    <property type="entry name" value="OS08G0335600 PROTEIN"/>
    <property type="match status" value="1"/>
</dbReference>